<keyword evidence="1" id="KW-0732">Signal</keyword>
<dbReference type="CDD" id="cd16325">
    <property type="entry name" value="LolA"/>
    <property type="match status" value="1"/>
</dbReference>
<organism evidence="2 3">
    <name type="scientific">Brucella ovis (strain ATCC 25840 / 63/290 / NCTC 10512)</name>
    <dbReference type="NCBI Taxonomy" id="444178"/>
    <lineage>
        <taxon>Bacteria</taxon>
        <taxon>Pseudomonadati</taxon>
        <taxon>Pseudomonadota</taxon>
        <taxon>Alphaproteobacteria</taxon>
        <taxon>Hyphomicrobiales</taxon>
        <taxon>Brucellaceae</taxon>
        <taxon>Brucella/Ochrobactrum group</taxon>
        <taxon>Brucella</taxon>
    </lineage>
</organism>
<dbReference type="KEGG" id="bov:BOV_1926"/>
<dbReference type="SUPFAM" id="SSF89392">
    <property type="entry name" value="Prokaryotic lipoproteins and lipoprotein localization factors"/>
    <property type="match status" value="1"/>
</dbReference>
<dbReference type="AlphaFoldDB" id="A0A0H3AQB7"/>
<evidence type="ECO:0008006" key="4">
    <source>
        <dbReference type="Google" id="ProtNLM"/>
    </source>
</evidence>
<dbReference type="HOGENOM" id="CLU_055272_3_0_5"/>
<evidence type="ECO:0000313" key="2">
    <source>
        <dbReference type="EMBL" id="ABQ60779.1"/>
    </source>
</evidence>
<protein>
    <recommendedName>
        <fullName evidence="4">Outer membrane lipoprotein carrier protein LolA</fullName>
    </recommendedName>
</protein>
<evidence type="ECO:0000256" key="1">
    <source>
        <dbReference type="ARBA" id="ARBA00022729"/>
    </source>
</evidence>
<dbReference type="Pfam" id="PF03548">
    <property type="entry name" value="LolA"/>
    <property type="match status" value="1"/>
</dbReference>
<gene>
    <name evidence="2" type="ordered locus">BOV_1926</name>
</gene>
<keyword evidence="3" id="KW-1185">Reference proteome</keyword>
<dbReference type="Proteomes" id="UP000006383">
    <property type="component" value="Chromosome I"/>
</dbReference>
<name>A0A0H3AQB7_BRUO2</name>
<dbReference type="InterPro" id="IPR029046">
    <property type="entry name" value="LolA/LolB/LppX"/>
</dbReference>
<accession>A0A0H3AQB7</accession>
<sequence length="258" mass="28754">MRWKCDKQIIRTVPAILLKQEPLWLNRMMKRESLPMLFSRFSAFAKAGRVAAVLGMGILGVGVAGAALAPVPVKAQGADGCIAAAQQIADHFSSARTMTGEFVQFGPRGEQTGGTFYIERPGKIRFNYNNSPIRVISDGDSVVINNRKLDTWDLYPLSKTPLKLLLADRIDLGGGRLQSVKQEPDMTTLVLGDKSVFGDSKITLMFDPKSYDLKQWTITDAQKLDTTVMIFNVRTGVRFTNDMFKIDYQRIAMKRKGQ</sequence>
<dbReference type="PANTHER" id="PTHR35869">
    <property type="entry name" value="OUTER-MEMBRANE LIPOPROTEIN CARRIER PROTEIN"/>
    <property type="match status" value="1"/>
</dbReference>
<dbReference type="InterPro" id="IPR004564">
    <property type="entry name" value="OM_lipoprot_carrier_LolA-like"/>
</dbReference>
<dbReference type="PANTHER" id="PTHR35869:SF1">
    <property type="entry name" value="OUTER-MEMBRANE LIPOPROTEIN CARRIER PROTEIN"/>
    <property type="match status" value="1"/>
</dbReference>
<evidence type="ECO:0000313" key="3">
    <source>
        <dbReference type="Proteomes" id="UP000006383"/>
    </source>
</evidence>
<proteinExistence type="predicted"/>
<dbReference type="Gene3D" id="2.50.20.10">
    <property type="entry name" value="Lipoprotein localisation LolA/LolB/LppX"/>
    <property type="match status" value="1"/>
</dbReference>
<dbReference type="EMBL" id="CP000708">
    <property type="protein sequence ID" value="ABQ60779.1"/>
    <property type="molecule type" value="Genomic_DNA"/>
</dbReference>
<reference evidence="3" key="1">
    <citation type="journal article" date="2009" name="PLoS ONE">
        <title>Genome degradation in Brucella ovis corresponds with narrowing of its host range and tissue tropism.</title>
        <authorList>
            <person name="Tsolis R.M."/>
            <person name="Seshadri R."/>
            <person name="Santos R.L."/>
            <person name="Sangari F.J."/>
            <person name="Lobo J.M."/>
            <person name="de Jong M.F."/>
            <person name="Ren Q."/>
            <person name="Myers G."/>
            <person name="Brinkac L.M."/>
            <person name="Nelson W.C."/>
            <person name="Deboy R.T."/>
            <person name="Angiuoli S."/>
            <person name="Khouri H."/>
            <person name="Dimitrov G."/>
            <person name="Robinson J.R."/>
            <person name="Mulligan S."/>
            <person name="Walker R.L."/>
            <person name="Elzer P.E."/>
            <person name="Hassan K.A."/>
            <person name="Paulsen I.T."/>
        </authorList>
    </citation>
    <scope>NUCLEOTIDE SEQUENCE [LARGE SCALE GENOMIC DNA]</scope>
    <source>
        <strain evidence="3">ATCC 25840 / 63/290 / NCTC 10512</strain>
    </source>
</reference>